<feature type="domain" description="Protein kinase" evidence="11">
    <location>
        <begin position="416"/>
        <end position="676"/>
    </location>
</feature>
<evidence type="ECO:0000256" key="3">
    <source>
        <dbReference type="ARBA" id="ARBA00022553"/>
    </source>
</evidence>
<gene>
    <name evidence="13" type="primary">AlNc14C22G2261</name>
    <name evidence="13" type="ORF">ALNC14_026300</name>
</gene>
<dbReference type="InterPro" id="IPR017441">
    <property type="entry name" value="Protein_kinase_ATP_BS"/>
</dbReference>
<dbReference type="Gene3D" id="1.10.510.10">
    <property type="entry name" value="Transferase(Phosphotransferase) domain 1"/>
    <property type="match status" value="1"/>
</dbReference>
<feature type="compositionally biased region" description="Low complexity" evidence="9">
    <location>
        <begin position="802"/>
        <end position="811"/>
    </location>
</feature>
<dbReference type="FunFam" id="1.10.510.10:FF:000633">
    <property type="entry name" value="AGC/AKT protein kinase"/>
    <property type="match status" value="1"/>
</dbReference>
<evidence type="ECO:0000256" key="8">
    <source>
        <dbReference type="PROSITE-ProRule" id="PRU10141"/>
    </source>
</evidence>
<keyword evidence="6 13" id="KW-0418">Kinase</keyword>
<proteinExistence type="inferred from homology"/>
<name>F0W5U6_9STRA</name>
<keyword evidence="2" id="KW-0723">Serine/threonine-protein kinase</keyword>
<dbReference type="SUPFAM" id="SSF56112">
    <property type="entry name" value="Protein kinase-like (PK-like)"/>
    <property type="match status" value="1"/>
</dbReference>
<dbReference type="Pfam" id="PF00169">
    <property type="entry name" value="PH"/>
    <property type="match status" value="1"/>
</dbReference>
<dbReference type="SMART" id="SM00233">
    <property type="entry name" value="PH"/>
    <property type="match status" value="1"/>
</dbReference>
<protein>
    <submittedName>
        <fullName evidence="13">RAC family serine/threonineprotein kinase putative</fullName>
    </submittedName>
</protein>
<keyword evidence="3" id="KW-0597">Phosphoprotein</keyword>
<evidence type="ECO:0000256" key="1">
    <source>
        <dbReference type="ARBA" id="ARBA00006935"/>
    </source>
</evidence>
<dbReference type="GO" id="GO:0005524">
    <property type="term" value="F:ATP binding"/>
    <property type="evidence" value="ECO:0007669"/>
    <property type="project" value="UniProtKB-UniRule"/>
</dbReference>
<evidence type="ECO:0000256" key="2">
    <source>
        <dbReference type="ARBA" id="ARBA00022527"/>
    </source>
</evidence>
<dbReference type="PROSITE" id="PS50011">
    <property type="entry name" value="PROTEIN_KINASE_DOM"/>
    <property type="match status" value="1"/>
</dbReference>
<dbReference type="EMBL" id="FR824067">
    <property type="protein sequence ID" value="CCA16487.1"/>
    <property type="molecule type" value="Genomic_DNA"/>
</dbReference>
<dbReference type="InterPro" id="IPR011993">
    <property type="entry name" value="PH-like_dom_sf"/>
</dbReference>
<evidence type="ECO:0000313" key="13">
    <source>
        <dbReference type="EMBL" id="CCA16487.1"/>
    </source>
</evidence>
<evidence type="ECO:0000256" key="6">
    <source>
        <dbReference type="ARBA" id="ARBA00022777"/>
    </source>
</evidence>
<feature type="region of interest" description="Disordered" evidence="9">
    <location>
        <begin position="790"/>
        <end position="825"/>
    </location>
</feature>
<keyword evidence="4" id="KW-0808">Transferase</keyword>
<evidence type="ECO:0000256" key="7">
    <source>
        <dbReference type="ARBA" id="ARBA00022840"/>
    </source>
</evidence>
<organism evidence="13">
    <name type="scientific">Albugo laibachii Nc14</name>
    <dbReference type="NCBI Taxonomy" id="890382"/>
    <lineage>
        <taxon>Eukaryota</taxon>
        <taxon>Sar</taxon>
        <taxon>Stramenopiles</taxon>
        <taxon>Oomycota</taxon>
        <taxon>Peronosporomycetes</taxon>
        <taxon>Albuginales</taxon>
        <taxon>Albuginaceae</taxon>
        <taxon>Albugo</taxon>
    </lineage>
</organism>
<evidence type="ECO:0000259" key="10">
    <source>
        <dbReference type="PROSITE" id="PS50003"/>
    </source>
</evidence>
<dbReference type="InterPro" id="IPR000961">
    <property type="entry name" value="AGC-kinase_C"/>
</dbReference>
<feature type="domain" description="AGC-kinase C-terminal" evidence="12">
    <location>
        <begin position="677"/>
        <end position="771"/>
    </location>
</feature>
<dbReference type="FunFam" id="3.30.200.20:FF:000416">
    <property type="entry name" value="AGC/AKT protein kinase"/>
    <property type="match status" value="1"/>
</dbReference>
<keyword evidence="5 8" id="KW-0547">Nucleotide-binding</keyword>
<keyword evidence="7 8" id="KW-0067">ATP-binding</keyword>
<dbReference type="InterPro" id="IPR001849">
    <property type="entry name" value="PH_domain"/>
</dbReference>
<reference evidence="13" key="2">
    <citation type="submission" date="2011-02" db="EMBL/GenBank/DDBJ databases">
        <authorList>
            <person name="MacLean D."/>
        </authorList>
    </citation>
    <scope>NUCLEOTIDE SEQUENCE</scope>
</reference>
<dbReference type="Pfam" id="PF00069">
    <property type="entry name" value="Pkinase"/>
    <property type="match status" value="1"/>
</dbReference>
<dbReference type="InterPro" id="IPR008271">
    <property type="entry name" value="Ser/Thr_kinase_AS"/>
</dbReference>
<evidence type="ECO:0000259" key="11">
    <source>
        <dbReference type="PROSITE" id="PS50011"/>
    </source>
</evidence>
<dbReference type="PROSITE" id="PS50003">
    <property type="entry name" value="PH_DOMAIN"/>
    <property type="match status" value="1"/>
</dbReference>
<sequence length="975" mass="109216">MGADLSQMEDGRLLGSSAVGGFGASKSRLLRSRNHGKLGFKYAPSMGFDAHRSHLASQDRTCVNESNTGHQFAHSGIGNLWDRSLFQPKLKNSTANTQANGMDSIEIAHNGSTNNMNALLSGDDQMLESLDIPVVEWEGYVTKRGHLVRNWKMRFFTLEGNRLSYYENKVDAQQRAHLKGRVKVASVRIDQVSKWGSGYEFTFSTTEGKTFHCSVSTSLEQLLWVYFLEAGIGCANLKLNDQVSVSSVCRHDMQPNRETKVAYDMIRRILQGEYALLPDFMAYFNKDLVFSSSYSEYTPQHGDFFGREGLLQFFSVITTNFEVLETTVVTSRMDDHGTSFTFKGQEQLRCRTTGEIVQQNWTHRIRYGPYGRIFRLKIEVEGGKDWNKFNWKNPYPEMSTAAVRSNRALSISLKDFNVYNVIGKGGFGTVVNAVKKSDGQIYAIKILEKSKMTKYDIESSFTEMRVAQNIHHPFIAGLRIAFQSRTKLFLGMNYYGGGDLFHHMSKGNNCRIPSERAHFYTAELVLGIHHLHKHNILYRDIKPENVMIDGEGHIALVDFGLAKLHVSEYKGAKTMAGSPQYTAPELLLPKSRRSYGKAADWWSLGILLYEMSVGTSPFYDNNVDKMYKKIQYEPLLFPSKPALAPELKDILTGLLQKDPLKRLGTQISDILKHPYFKTIDWDLLVQKRIVPPWRPHLSSPLDVRYVDNEFTELDANREVLSPTEKSSKLKGSFFMGLVSIRNTRKSPIPPAQDPTFKDFTYYCENPDALVEVDDLVDELRPDSKALQLIEENSSLGPPPVPNRSVRPVSKVTGKVSPRNDAPLSMDDMLDDAIASSPHSASSSSENADPYEALSNDPNIARESSIAGTSLCSFLELGSLSRLSLHPSIESDVRPTATQSGLHRLGVEMVESFGRVEVTLSRPFIPSASRVKKFSNADKGIIGSSTDWNSTPHARKAALGAEFSPAPASNVMEVEF</sequence>
<dbReference type="PROSITE" id="PS00107">
    <property type="entry name" value="PROTEIN_KINASE_ATP"/>
    <property type="match status" value="1"/>
</dbReference>
<dbReference type="Gene3D" id="3.10.450.50">
    <property type="match status" value="1"/>
</dbReference>
<dbReference type="SMART" id="SM00133">
    <property type="entry name" value="S_TK_X"/>
    <property type="match status" value="1"/>
</dbReference>
<dbReference type="AlphaFoldDB" id="F0W5U6"/>
<dbReference type="SUPFAM" id="SSF54427">
    <property type="entry name" value="NTF2-like"/>
    <property type="match status" value="1"/>
</dbReference>
<evidence type="ECO:0000256" key="5">
    <source>
        <dbReference type="ARBA" id="ARBA00022741"/>
    </source>
</evidence>
<dbReference type="GO" id="GO:0004674">
    <property type="term" value="F:protein serine/threonine kinase activity"/>
    <property type="evidence" value="ECO:0007669"/>
    <property type="project" value="UniProtKB-KW"/>
</dbReference>
<dbReference type="PROSITE" id="PS51285">
    <property type="entry name" value="AGC_KINASE_CTER"/>
    <property type="match status" value="1"/>
</dbReference>
<dbReference type="InterPro" id="IPR032710">
    <property type="entry name" value="NTF2-like_dom_sf"/>
</dbReference>
<evidence type="ECO:0000256" key="4">
    <source>
        <dbReference type="ARBA" id="ARBA00022679"/>
    </source>
</evidence>
<dbReference type="HOGENOM" id="CLU_014229_0_0_1"/>
<dbReference type="InterPro" id="IPR011009">
    <property type="entry name" value="Kinase-like_dom_sf"/>
</dbReference>
<dbReference type="Gene3D" id="3.30.200.20">
    <property type="entry name" value="Phosphorylase Kinase, domain 1"/>
    <property type="match status" value="1"/>
</dbReference>
<dbReference type="PANTHER" id="PTHR24351">
    <property type="entry name" value="RIBOSOMAL PROTEIN S6 KINASE"/>
    <property type="match status" value="1"/>
</dbReference>
<dbReference type="SMART" id="SM00220">
    <property type="entry name" value="S_TKc"/>
    <property type="match status" value="1"/>
</dbReference>
<dbReference type="Gene3D" id="2.30.29.30">
    <property type="entry name" value="Pleckstrin-homology domain (PH domain)/Phosphotyrosine-binding domain (PTB)"/>
    <property type="match status" value="1"/>
</dbReference>
<dbReference type="CDD" id="cd05123">
    <property type="entry name" value="STKc_AGC"/>
    <property type="match status" value="1"/>
</dbReference>
<comment type="similarity">
    <text evidence="1">Belongs to the protein kinase superfamily. AGC Ser/Thr protein kinase family. RAC subfamily.</text>
</comment>
<accession>F0W5U6</accession>
<feature type="domain" description="PH" evidence="10">
    <location>
        <begin position="134"/>
        <end position="233"/>
    </location>
</feature>
<dbReference type="InterPro" id="IPR000719">
    <property type="entry name" value="Prot_kinase_dom"/>
</dbReference>
<dbReference type="InterPro" id="IPR045270">
    <property type="entry name" value="STKc_AGC"/>
</dbReference>
<evidence type="ECO:0000259" key="12">
    <source>
        <dbReference type="PROSITE" id="PS51285"/>
    </source>
</evidence>
<dbReference type="SUPFAM" id="SSF50729">
    <property type="entry name" value="PH domain-like"/>
    <property type="match status" value="1"/>
</dbReference>
<reference evidence="13" key="1">
    <citation type="journal article" date="2011" name="PLoS Biol.">
        <title>Gene gain and loss during evolution of obligate parasitism in the white rust pathogen of Arabidopsis thaliana.</title>
        <authorList>
            <person name="Kemen E."/>
            <person name="Gardiner A."/>
            <person name="Schultz-Larsen T."/>
            <person name="Kemen A.C."/>
            <person name="Balmuth A.L."/>
            <person name="Robert-Seilaniantz A."/>
            <person name="Bailey K."/>
            <person name="Holub E."/>
            <person name="Studholme D.J."/>
            <person name="Maclean D."/>
            <person name="Jones J.D."/>
        </authorList>
    </citation>
    <scope>NUCLEOTIDE SEQUENCE</scope>
</reference>
<feature type="binding site" evidence="8">
    <location>
        <position position="445"/>
    </location>
    <ligand>
        <name>ATP</name>
        <dbReference type="ChEBI" id="CHEBI:30616"/>
    </ligand>
</feature>
<evidence type="ECO:0000256" key="9">
    <source>
        <dbReference type="SAM" id="MobiDB-lite"/>
    </source>
</evidence>
<dbReference type="PROSITE" id="PS00108">
    <property type="entry name" value="PROTEIN_KINASE_ST"/>
    <property type="match status" value="1"/>
</dbReference>